<dbReference type="Gene3D" id="2.40.10.120">
    <property type="match status" value="1"/>
</dbReference>
<dbReference type="InterPro" id="IPR036034">
    <property type="entry name" value="PDZ_sf"/>
</dbReference>
<dbReference type="GO" id="GO:0004252">
    <property type="term" value="F:serine-type endopeptidase activity"/>
    <property type="evidence" value="ECO:0007669"/>
    <property type="project" value="InterPro"/>
</dbReference>
<name>A0A315Z7V5_SEDFL</name>
<evidence type="ECO:0000256" key="2">
    <source>
        <dbReference type="ARBA" id="ARBA00022801"/>
    </source>
</evidence>
<dbReference type="PANTHER" id="PTHR43343">
    <property type="entry name" value="PEPTIDASE S12"/>
    <property type="match status" value="1"/>
</dbReference>
<keyword evidence="6" id="KW-1185">Reference proteome</keyword>
<dbReference type="SMART" id="SM00228">
    <property type="entry name" value="PDZ"/>
    <property type="match status" value="2"/>
</dbReference>
<dbReference type="SUPFAM" id="SSF50494">
    <property type="entry name" value="Trypsin-like serine proteases"/>
    <property type="match status" value="1"/>
</dbReference>
<dbReference type="Pfam" id="PF13180">
    <property type="entry name" value="PDZ_2"/>
    <property type="match status" value="1"/>
</dbReference>
<dbReference type="Proteomes" id="UP000245535">
    <property type="component" value="Unassembled WGS sequence"/>
</dbReference>
<keyword evidence="3" id="KW-0732">Signal</keyword>
<evidence type="ECO:0000259" key="4">
    <source>
        <dbReference type="PROSITE" id="PS50106"/>
    </source>
</evidence>
<feature type="domain" description="PDZ" evidence="4">
    <location>
        <begin position="306"/>
        <end position="386"/>
    </location>
</feature>
<comment type="caution">
    <text evidence="5">The sequence shown here is derived from an EMBL/GenBank/DDBJ whole genome shotgun (WGS) entry which is preliminary data.</text>
</comment>
<dbReference type="GO" id="GO:0006508">
    <property type="term" value="P:proteolysis"/>
    <property type="evidence" value="ECO:0007669"/>
    <property type="project" value="UniProtKB-KW"/>
</dbReference>
<keyword evidence="2" id="KW-0378">Hydrolase</keyword>
<dbReference type="PRINTS" id="PR00834">
    <property type="entry name" value="PROTEASES2C"/>
</dbReference>
<dbReference type="AlphaFoldDB" id="A0A315Z7V5"/>
<evidence type="ECO:0000256" key="3">
    <source>
        <dbReference type="SAM" id="SignalP"/>
    </source>
</evidence>
<evidence type="ECO:0000313" key="5">
    <source>
        <dbReference type="EMBL" id="PWJ40826.1"/>
    </source>
</evidence>
<proteinExistence type="predicted"/>
<dbReference type="Pfam" id="PF13365">
    <property type="entry name" value="Trypsin_2"/>
    <property type="match status" value="1"/>
</dbReference>
<keyword evidence="1 5" id="KW-0645">Protease</keyword>
<accession>A0A315Z7V5</accession>
<protein>
    <submittedName>
        <fullName evidence="5">Do/DeqQ family serine protease</fullName>
    </submittedName>
</protein>
<gene>
    <name evidence="5" type="ORF">BC781_10485</name>
</gene>
<dbReference type="PANTHER" id="PTHR43343:SF3">
    <property type="entry name" value="PROTEASE DO-LIKE 8, CHLOROPLASTIC"/>
    <property type="match status" value="1"/>
</dbReference>
<sequence>MKKLLLTSIIGLASGIAGAFIFNVLHQNQDNILPYEVNLSNTKSNVDPNIIQLANRINQLENSSFTSNNNPKGGKSLPLNFIKASDNSRKSVVYIKTYEKNQYRRQSWADLFFGGRGQTYEKNMQMGSGSGVIFSNDGFIVTNNHVIKGADKVEVIYNRRSYVAKVIGVDTSSDIALIKIEENDMPAITIASSKDLAVGDWVLAVGNPFNLTSTVTAGIVSAKGRRINIMKDMFPLESFIQTDAAINPGNSGGALVNVHGELVGINTAILSRTGSYAGYGFAVPSDIVAKIVNDLKHYGAVQKAFLGAEVLEVNEEIYKKLSLPSIEGVVLTKIQQGGAAEKSGMKTGDLIISINNSPIQDQAMYNEFLSYHNPGDEIELLFYRDKELKRKSLTLTNIDGTTDIAKKELYEAENIGAIFESLPTLEKSKLGLKSGIRVNKIERGGLINRMRIKEGMVIISVNNYPINRPEDFTYILERVQGRVLIEVMTNSGRVTSYLYSF</sequence>
<dbReference type="InterPro" id="IPR001478">
    <property type="entry name" value="PDZ"/>
</dbReference>
<dbReference type="Gene3D" id="2.30.42.10">
    <property type="match status" value="2"/>
</dbReference>
<dbReference type="InterPro" id="IPR051201">
    <property type="entry name" value="Chloro_Bact_Ser_Proteases"/>
</dbReference>
<dbReference type="EMBL" id="QGDO01000004">
    <property type="protein sequence ID" value="PWJ40826.1"/>
    <property type="molecule type" value="Genomic_DNA"/>
</dbReference>
<feature type="signal peptide" evidence="3">
    <location>
        <begin position="1"/>
        <end position="19"/>
    </location>
</feature>
<organism evidence="5 6">
    <name type="scientific">Sediminitomix flava</name>
    <dbReference type="NCBI Taxonomy" id="379075"/>
    <lineage>
        <taxon>Bacteria</taxon>
        <taxon>Pseudomonadati</taxon>
        <taxon>Bacteroidota</taxon>
        <taxon>Cytophagia</taxon>
        <taxon>Cytophagales</taxon>
        <taxon>Flammeovirgaceae</taxon>
        <taxon>Sediminitomix</taxon>
    </lineage>
</organism>
<feature type="chain" id="PRO_5016323253" evidence="3">
    <location>
        <begin position="20"/>
        <end position="501"/>
    </location>
</feature>
<dbReference type="RefSeq" id="WP_245935624.1">
    <property type="nucleotide sequence ID" value="NZ_QGDO01000004.1"/>
</dbReference>
<dbReference type="InterPro" id="IPR001940">
    <property type="entry name" value="Peptidase_S1C"/>
</dbReference>
<evidence type="ECO:0000313" key="6">
    <source>
        <dbReference type="Proteomes" id="UP000245535"/>
    </source>
</evidence>
<dbReference type="SUPFAM" id="SSF50156">
    <property type="entry name" value="PDZ domain-like"/>
    <property type="match status" value="2"/>
</dbReference>
<evidence type="ECO:0000256" key="1">
    <source>
        <dbReference type="ARBA" id="ARBA00022670"/>
    </source>
</evidence>
<dbReference type="PROSITE" id="PS50106">
    <property type="entry name" value="PDZ"/>
    <property type="match status" value="1"/>
</dbReference>
<dbReference type="InterPro" id="IPR009003">
    <property type="entry name" value="Peptidase_S1_PA"/>
</dbReference>
<reference evidence="5 6" key="1">
    <citation type="submission" date="2018-03" db="EMBL/GenBank/DDBJ databases">
        <title>Genomic Encyclopedia of Archaeal and Bacterial Type Strains, Phase II (KMG-II): from individual species to whole genera.</title>
        <authorList>
            <person name="Goeker M."/>
        </authorList>
    </citation>
    <scope>NUCLEOTIDE SEQUENCE [LARGE SCALE GENOMIC DNA]</scope>
    <source>
        <strain evidence="5 6">DSM 28229</strain>
    </source>
</reference>